<keyword evidence="12" id="KW-0479">Metal-binding</keyword>
<dbReference type="GO" id="GO:0005886">
    <property type="term" value="C:plasma membrane"/>
    <property type="evidence" value="ECO:0007669"/>
    <property type="project" value="UniProtKB-SubCell"/>
</dbReference>
<feature type="binding site" evidence="12">
    <location>
        <position position="79"/>
    </location>
    <ligand>
        <name>a CDP-1,2-diacyl-sn-glycerol</name>
        <dbReference type="ChEBI" id="CHEBI:58332"/>
    </ligand>
</feature>
<dbReference type="OrthoDB" id="116551at2"/>
<dbReference type="InterPro" id="IPR000462">
    <property type="entry name" value="CDP-OH_P_trans"/>
</dbReference>
<evidence type="ECO:0000256" key="10">
    <source>
        <dbReference type="ARBA" id="ARBA00033137"/>
    </source>
</evidence>
<sequence length="230" mass="24435">MFEHLRRPWKRIIAPIARSLVAVGISANAVTVIGAAGTVVIAIVTGITGWLLAGAVLMAILVAFDSLDGSVAVLTGGGTQFGAFLDSTLDRIADWAVLTGVIIYYFRLLLQGSNAALSTTMTSLWSHQFWAMLGISSALFSIMTSFVTSYARARAEAEGFEAKNGIATRSDRLVIILVGMALTGAGLPVAVMSCFMLLLALLGIVTVYQRIHMVSTSMSRRPSPMNPAHE</sequence>
<evidence type="ECO:0000256" key="9">
    <source>
        <dbReference type="ARBA" id="ARBA00024082"/>
    </source>
</evidence>
<evidence type="ECO:0000256" key="6">
    <source>
        <dbReference type="ARBA" id="ARBA00022989"/>
    </source>
</evidence>
<keyword evidence="12" id="KW-1003">Cell membrane</keyword>
<feature type="binding site" evidence="12">
    <location>
        <position position="90"/>
    </location>
    <ligand>
        <name>Mg(2+)</name>
        <dbReference type="ChEBI" id="CHEBI:18420"/>
        <label>2</label>
    </ligand>
</feature>
<evidence type="ECO:0000256" key="4">
    <source>
        <dbReference type="ARBA" id="ARBA00011738"/>
    </source>
</evidence>
<comment type="similarity">
    <text evidence="3 12">Belongs to the CDP-alcohol phosphatidyltransferase class-I family.</text>
</comment>
<dbReference type="Proteomes" id="UP000216451">
    <property type="component" value="Unassembled WGS sequence"/>
</dbReference>
<feature type="transmembrane region" description="Helical" evidence="12">
    <location>
        <begin position="195"/>
        <end position="211"/>
    </location>
</feature>
<evidence type="ECO:0000313" key="13">
    <source>
        <dbReference type="EMBL" id="OZG66990.1"/>
    </source>
</evidence>
<dbReference type="EC" id="2.7.8.-" evidence="12"/>
<dbReference type="EMBL" id="MWXA01000005">
    <property type="protein sequence ID" value="OZG66990.1"/>
    <property type="molecule type" value="Genomic_DNA"/>
</dbReference>
<accession>A0A261G6E3</accession>
<feature type="binding site" evidence="12">
    <location>
        <begin position="28"/>
        <end position="31"/>
    </location>
    <ligand>
        <name>a CDP-1,2-diacyl-sn-glycerol</name>
        <dbReference type="ChEBI" id="CHEBI:58332"/>
    </ligand>
</feature>
<evidence type="ECO:0000256" key="11">
    <source>
        <dbReference type="ARBA" id="ARBA00048865"/>
    </source>
</evidence>
<comment type="caution">
    <text evidence="13">The sequence shown here is derived from an EMBL/GenBank/DDBJ whole genome shotgun (WGS) entry which is preliminary data.</text>
</comment>
<keyword evidence="12" id="KW-0460">Magnesium</keyword>
<keyword evidence="6 12" id="KW-1133">Transmembrane helix</keyword>
<dbReference type="InterPro" id="IPR044268">
    <property type="entry name" value="PIP_synthase_PgsA1"/>
</dbReference>
<keyword evidence="12" id="KW-0443">Lipid metabolism</keyword>
<dbReference type="GO" id="GO:0012505">
    <property type="term" value="C:endomembrane system"/>
    <property type="evidence" value="ECO:0007669"/>
    <property type="project" value="UniProtKB-SubCell"/>
</dbReference>
<dbReference type="GO" id="GO:0000287">
    <property type="term" value="F:magnesium ion binding"/>
    <property type="evidence" value="ECO:0007669"/>
    <property type="project" value="UniProtKB-UniRule"/>
</dbReference>
<feature type="transmembrane region" description="Helical" evidence="12">
    <location>
        <begin position="50"/>
        <end position="71"/>
    </location>
</feature>
<feature type="binding site" evidence="12">
    <location>
        <position position="86"/>
    </location>
    <ligand>
        <name>Mg(2+)</name>
        <dbReference type="ChEBI" id="CHEBI:18420"/>
        <label>1</label>
    </ligand>
</feature>
<comment type="subunit">
    <text evidence="4 12">Homodimer.</text>
</comment>
<dbReference type="Gene3D" id="1.20.120.1760">
    <property type="match status" value="1"/>
</dbReference>
<keyword evidence="12" id="KW-1208">Phospholipid metabolism</keyword>
<organism evidence="13 14">
    <name type="scientific">Bifidobacterium aquikefiri</name>
    <dbReference type="NCBI Taxonomy" id="1653207"/>
    <lineage>
        <taxon>Bacteria</taxon>
        <taxon>Bacillati</taxon>
        <taxon>Actinomycetota</taxon>
        <taxon>Actinomycetes</taxon>
        <taxon>Bifidobacteriales</taxon>
        <taxon>Bifidobacteriaceae</taxon>
        <taxon>Bifidobacterium</taxon>
    </lineage>
</organism>
<dbReference type="RefSeq" id="WP_094693404.1">
    <property type="nucleotide sequence ID" value="NZ_CALENZ010000022.1"/>
</dbReference>
<evidence type="ECO:0000256" key="7">
    <source>
        <dbReference type="ARBA" id="ARBA00023136"/>
    </source>
</evidence>
<feature type="transmembrane region" description="Helical" evidence="12">
    <location>
        <begin position="92"/>
        <end position="110"/>
    </location>
</feature>
<comment type="catalytic activity">
    <reaction evidence="8 12">
        <text>1,2-di-(9Z-octadecenoyl)-sn-glycero-3-cytidine-5'-diphosphate + 1D-myo-inositol 3-phosphate = 1,2-di-(9Z-octadecenoyl)-sn-glycero-3-phospho-(1D-myo-inositol-3-phosphate) + CMP + H(+)</text>
        <dbReference type="Rhea" id="RHEA:61216"/>
        <dbReference type="ChEBI" id="CHEBI:15378"/>
        <dbReference type="ChEBI" id="CHEBI:58401"/>
        <dbReference type="ChEBI" id="CHEBI:60377"/>
        <dbReference type="ChEBI" id="CHEBI:85356"/>
        <dbReference type="ChEBI" id="CHEBI:144472"/>
    </reaction>
</comment>
<dbReference type="GO" id="GO:0016780">
    <property type="term" value="F:phosphotransferase activity, for other substituted phosphate groups"/>
    <property type="evidence" value="ECO:0007669"/>
    <property type="project" value="UniProtKB-UniRule"/>
</dbReference>
<feature type="binding site" evidence="12">
    <location>
        <position position="68"/>
    </location>
    <ligand>
        <name>Mg(2+)</name>
        <dbReference type="ChEBI" id="CHEBI:18420"/>
        <label>1</label>
    </ligand>
</feature>
<evidence type="ECO:0000313" key="14">
    <source>
        <dbReference type="Proteomes" id="UP000216451"/>
    </source>
</evidence>
<evidence type="ECO:0000256" key="3">
    <source>
        <dbReference type="ARBA" id="ARBA00010441"/>
    </source>
</evidence>
<feature type="binding site" evidence="12">
    <location>
        <position position="65"/>
    </location>
    <ligand>
        <name>Mg(2+)</name>
        <dbReference type="ChEBI" id="CHEBI:18420"/>
        <label>1</label>
    </ligand>
</feature>
<reference evidence="13 14" key="1">
    <citation type="journal article" date="2017" name="BMC Genomics">
        <title>Comparative genomic and phylogenomic analyses of the Bifidobacteriaceae family.</title>
        <authorList>
            <person name="Lugli G.A."/>
            <person name="Milani C."/>
            <person name="Turroni F."/>
            <person name="Duranti S."/>
            <person name="Mancabelli L."/>
            <person name="Mangifesta M."/>
            <person name="Ferrario C."/>
            <person name="Modesto M."/>
            <person name="Mattarelli P."/>
            <person name="Jiri K."/>
            <person name="van Sinderen D."/>
            <person name="Ventura M."/>
        </authorList>
    </citation>
    <scope>NUCLEOTIDE SEQUENCE [LARGE SCALE GENOMIC DNA]</scope>
    <source>
        <strain evidence="13 14">LMG 28769</strain>
    </source>
</reference>
<keyword evidence="12 13" id="KW-0808">Transferase</keyword>
<comment type="pathway">
    <text evidence="2 12">Phospholipid metabolism; phosphatidylinositol phosphate biosynthesis.</text>
</comment>
<dbReference type="HAMAP" id="MF_02241">
    <property type="entry name" value="PIP_synthase"/>
    <property type="match status" value="1"/>
</dbReference>
<feature type="transmembrane region" description="Helical" evidence="12">
    <location>
        <begin position="130"/>
        <end position="151"/>
    </location>
</feature>
<dbReference type="InterPro" id="IPR043130">
    <property type="entry name" value="CDP-OH_PTrfase_TM_dom"/>
</dbReference>
<feature type="transmembrane region" description="Helical" evidence="12">
    <location>
        <begin position="20"/>
        <end position="44"/>
    </location>
</feature>
<comment type="cofactor">
    <cofactor evidence="12">
        <name>Mg(2+)</name>
        <dbReference type="ChEBI" id="CHEBI:18420"/>
    </cofactor>
    <text evidence="12">Contains a di-nuclear catalytic Mg(2+) center.</text>
</comment>
<comment type="subcellular location">
    <subcellularLocation>
        <location evidence="12">Cell membrane</location>
        <topology evidence="12">Multi-pass membrane protein</topology>
    </subcellularLocation>
    <subcellularLocation>
        <location evidence="1">Endomembrane system</location>
        <topology evidence="1">Multi-pass membrane protein</topology>
    </subcellularLocation>
</comment>
<feature type="binding site" evidence="12">
    <location>
        <position position="65"/>
    </location>
    <ligand>
        <name>Mg(2+)</name>
        <dbReference type="ChEBI" id="CHEBI:18420"/>
        <label>2</label>
    </ligand>
</feature>
<evidence type="ECO:0000256" key="1">
    <source>
        <dbReference type="ARBA" id="ARBA00004127"/>
    </source>
</evidence>
<feature type="binding site" evidence="12">
    <location>
        <position position="86"/>
    </location>
    <ligand>
        <name>Mg(2+)</name>
        <dbReference type="ChEBI" id="CHEBI:18420"/>
        <label>2</label>
    </ligand>
</feature>
<comment type="function">
    <text evidence="12">Catalyzes the conjugation of the 1'-hydroxyl group of D-myo-inositol-3-phosphate (also named L-myo-inositol-1-phosphate) with a lipid tail of cytidine diphosphate diacylglycerol (CDP-DAG), forming phosphatidylinositol phosphate (PIP) and CMP. PIP is a precursor of phosphatidylinositol (PI) which is an essential lipid required for cell wall formation.</text>
</comment>
<gene>
    <name evidence="13" type="ORF">BAQU_1062</name>
</gene>
<dbReference type="Pfam" id="PF01066">
    <property type="entry name" value="CDP-OH_P_transf"/>
    <property type="match status" value="1"/>
</dbReference>
<proteinExistence type="inferred from homology"/>
<evidence type="ECO:0000256" key="8">
    <source>
        <dbReference type="ARBA" id="ARBA00023935"/>
    </source>
</evidence>
<comment type="caution">
    <text evidence="12">Lacks conserved residue(s) required for the propagation of feature annotation.</text>
</comment>
<feature type="binding site" evidence="12">
    <location>
        <position position="69"/>
    </location>
    <ligand>
        <name>a CDP-1,2-diacyl-sn-glycerol</name>
        <dbReference type="ChEBI" id="CHEBI:58332"/>
    </ligand>
</feature>
<keyword evidence="12" id="KW-0444">Lipid biosynthesis</keyword>
<dbReference type="AlphaFoldDB" id="A0A261G6E3"/>
<keyword evidence="7 12" id="KW-0472">Membrane</keyword>
<evidence type="ECO:0000256" key="5">
    <source>
        <dbReference type="ARBA" id="ARBA00022692"/>
    </source>
</evidence>
<dbReference type="UniPathway" id="UPA00220"/>
<name>A0A261G6E3_9BIFI</name>
<keyword evidence="12" id="KW-0594">Phospholipid biosynthesis</keyword>
<feature type="active site" description="Proton acceptor" evidence="12">
    <location>
        <position position="90"/>
    </location>
</feature>
<protein>
    <recommendedName>
        <fullName evidence="9 12">Phosphatidylinositol phosphate synthase</fullName>
        <shortName evidence="12">PIP synthase</shortName>
        <ecNumber evidence="12">2.7.8.-</ecNumber>
    </recommendedName>
    <alternativeName>
        <fullName evidence="10 12">CDP-diacylglycerol--D-myo-inositol-3-phosphate 3-phosphatidyltransferase</fullName>
    </alternativeName>
</protein>
<dbReference type="GeneID" id="98295729"/>
<keyword evidence="5 12" id="KW-0812">Transmembrane</keyword>
<evidence type="ECO:0000256" key="12">
    <source>
        <dbReference type="HAMAP-Rule" id="MF_02241"/>
    </source>
</evidence>
<keyword evidence="14" id="KW-1185">Reference proteome</keyword>
<comment type="catalytic activity">
    <reaction evidence="11 12">
        <text>a CDP-1,2-diacyl-sn-glycerol + 1D-myo-inositol 3-phosphate = a 1,2-diacyl-sn-glycero-3-phospho-(1D-myo-inositol-3-phosphate) + CMP + H(+)</text>
        <dbReference type="Rhea" id="RHEA:60504"/>
        <dbReference type="ChEBI" id="CHEBI:15378"/>
        <dbReference type="ChEBI" id="CHEBI:58088"/>
        <dbReference type="ChEBI" id="CHEBI:58332"/>
        <dbReference type="ChEBI" id="CHEBI:58401"/>
        <dbReference type="ChEBI" id="CHEBI:60377"/>
    </reaction>
</comment>
<dbReference type="GO" id="GO:0008654">
    <property type="term" value="P:phospholipid biosynthetic process"/>
    <property type="evidence" value="ECO:0007669"/>
    <property type="project" value="UniProtKB-UniRule"/>
</dbReference>
<evidence type="ECO:0000256" key="2">
    <source>
        <dbReference type="ARBA" id="ARBA00004805"/>
    </source>
</evidence>